<evidence type="ECO:0000313" key="2">
    <source>
        <dbReference type="EMBL" id="MDK4325210.1"/>
    </source>
</evidence>
<dbReference type="AlphaFoldDB" id="A0AAP4F693"/>
<evidence type="ECO:0000313" key="3">
    <source>
        <dbReference type="Proteomes" id="UP001226160"/>
    </source>
</evidence>
<evidence type="ECO:0000256" key="1">
    <source>
        <dbReference type="SAM" id="MobiDB-lite"/>
    </source>
</evidence>
<accession>A0AAP4F693</accession>
<reference evidence="2" key="1">
    <citation type="submission" date="2023-05" db="EMBL/GenBank/DDBJ databases">
        <title>Metabolic capabilities are highly conserved among human nasal-associated Corynebacterium species in pangenomic analyses.</title>
        <authorList>
            <person name="Tran T.H."/>
            <person name="Roberts A.Q."/>
            <person name="Escapa I.F."/>
            <person name="Gao W."/>
            <person name="Conlan S."/>
            <person name="Kong H."/>
            <person name="Segre J.A."/>
            <person name="Kelly M.S."/>
            <person name="Lemon K.P."/>
        </authorList>
    </citation>
    <scope>NUCLEOTIDE SEQUENCE</scope>
    <source>
        <strain evidence="2">KPL2654</strain>
    </source>
</reference>
<comment type="caution">
    <text evidence="2">The sequence shown here is derived from an EMBL/GenBank/DDBJ whole genome shotgun (WGS) entry which is preliminary data.</text>
</comment>
<feature type="region of interest" description="Disordered" evidence="1">
    <location>
        <begin position="145"/>
        <end position="181"/>
    </location>
</feature>
<feature type="compositionally biased region" description="Basic and acidic residues" evidence="1">
    <location>
        <begin position="166"/>
        <end position="181"/>
    </location>
</feature>
<name>A0AAP4F693_9CORY</name>
<dbReference type="Proteomes" id="UP001226160">
    <property type="component" value="Unassembled WGS sequence"/>
</dbReference>
<dbReference type="EMBL" id="JASNVP010000002">
    <property type="protein sequence ID" value="MDK4325210.1"/>
    <property type="molecule type" value="Genomic_DNA"/>
</dbReference>
<proteinExistence type="predicted"/>
<dbReference type="RefSeq" id="WP_284589448.1">
    <property type="nucleotide sequence ID" value="NZ_JASNVP010000002.1"/>
</dbReference>
<gene>
    <name evidence="2" type="ORF">QPX54_01585</name>
</gene>
<feature type="compositionally biased region" description="Acidic residues" evidence="1">
    <location>
        <begin position="98"/>
        <end position="111"/>
    </location>
</feature>
<dbReference type="InterPro" id="IPR003772">
    <property type="entry name" value="YceD"/>
</dbReference>
<dbReference type="Pfam" id="PF02620">
    <property type="entry name" value="YceD"/>
    <property type="match status" value="1"/>
</dbReference>
<sequence>MTSPFVFDVKALLTQQQSPEQTTHTGPAPRRIGAEMLAIEEGAEVTIDAVLHSLGSGIMADADVSAVLRGECSRCLSPLERPMTVRISQVFSADDDFITGDAEDDEDEGSGDEIPQVSHEDTIDLLQTLTDELVVALPFNPVCEGGCPDDSLTPAPDGVSGEEDAQERIDPRWAGLEKFRD</sequence>
<protein>
    <submittedName>
        <fullName evidence="2">YceD family protein</fullName>
    </submittedName>
</protein>
<organism evidence="2 3">
    <name type="scientific">Corynebacterium propinquum</name>
    <dbReference type="NCBI Taxonomy" id="43769"/>
    <lineage>
        <taxon>Bacteria</taxon>
        <taxon>Bacillati</taxon>
        <taxon>Actinomycetota</taxon>
        <taxon>Actinomycetes</taxon>
        <taxon>Mycobacteriales</taxon>
        <taxon>Corynebacteriaceae</taxon>
        <taxon>Corynebacterium</taxon>
    </lineage>
</organism>
<feature type="region of interest" description="Disordered" evidence="1">
    <location>
        <begin position="98"/>
        <end position="118"/>
    </location>
</feature>